<gene>
    <name evidence="3" type="ordered locus">Hsero_1114</name>
</gene>
<dbReference type="AlphaFoldDB" id="D8J1L0"/>
<name>D8J1L0_HERSS</name>
<dbReference type="STRING" id="757424.Hsero_1114"/>
<dbReference type="RefSeq" id="WP_013233142.1">
    <property type="nucleotide sequence ID" value="NC_014323.1"/>
</dbReference>
<dbReference type="GO" id="GO:0016787">
    <property type="term" value="F:hydrolase activity"/>
    <property type="evidence" value="ECO:0007669"/>
    <property type="project" value="UniProtKB-KW"/>
</dbReference>
<dbReference type="Gene3D" id="3.40.50.1820">
    <property type="entry name" value="alpha/beta hydrolase"/>
    <property type="match status" value="1"/>
</dbReference>
<evidence type="ECO:0000313" key="3">
    <source>
        <dbReference type="EMBL" id="ADJ62631.1"/>
    </source>
</evidence>
<evidence type="ECO:0000313" key="4">
    <source>
        <dbReference type="Proteomes" id="UP000000329"/>
    </source>
</evidence>
<reference evidence="3 4" key="1">
    <citation type="submission" date="2010-04" db="EMBL/GenBank/DDBJ databases">
        <title>The genome of Herbaspirillum seropedicae SmR1, an endophytic, nitrogen-fixing, plant-growth promoting beta-Proteobacteria.</title>
        <authorList>
            <person name="Pedrosa F.O."/>
            <person name="Monteiro R.A."/>
            <person name="Wassem R."/>
            <person name="Cruz L.M."/>
            <person name="Ayub R.A."/>
            <person name="Colauto N.B."/>
            <person name="Fernandez M.A."/>
            <person name="Fungaro M.H.P."/>
            <person name="Grisard E.C."/>
            <person name="Hungria M."/>
            <person name="Madeira H.M.F."/>
            <person name="Nodari R.O."/>
            <person name="Osaku C.A."/>
            <person name="Petzl-Erler M.L."/>
            <person name="Terenzi H."/>
            <person name="Vieira L.G.E."/>
            <person name="Almeida M.I.M."/>
            <person name="Alves L.R."/>
            <person name="Arantes O.M.N."/>
            <person name="Balsanelli E."/>
            <person name="Barcellos F.G."/>
            <person name="Baura V.A."/>
            <person name="Binde D.R."/>
            <person name="Campo R.J."/>
            <person name="Chubatsu L.S."/>
            <person name="Chueire L.M.O."/>
            <person name="Ciferri R.R."/>
            <person name="Correa L.C."/>
            <person name="da Conceicao Silva J.L."/>
            <person name="Dabul A.N.G."/>
            <person name="Dambros B.P."/>
            <person name="Faoro H."/>
            <person name="Favetti A."/>
            <person name="Friedermann G."/>
            <person name="Furlaneto M.C."/>
            <person name="Gasques L.S."/>
            <person name="Gimenes C.C.T."/>
            <person name="Gioppo N.M.R."/>
            <person name="Glienke-Blanco C."/>
            <person name="Godoy L.P."/>
            <person name="Guerra M.P."/>
            <person name="Karp S."/>
            <person name="Kava-Cordeiro V."/>
            <person name="Margarido V.P."/>
            <person name="Mathioni S.M."/>
            <person name="Menck-Soares M.A."/>
            <person name="Murace N.K."/>
            <person name="Nicolas M.F."/>
            <person name="Oliveira C.E.C."/>
            <person name="Pagnan N.A.B."/>
            <person name="Pamphile J.A."/>
            <person name="Patussi E.V."/>
            <person name="Pereira L.F.P."/>
            <person name="Pereira-Ferrari L."/>
            <person name="Pinto F.G.S."/>
            <person name="Precoma C."/>
            <person name="Prioli A.J."/>
            <person name="Prioli S.M.A.P."/>
            <person name="Raittz R.T."/>
            <person name="Ramos H.J.O."/>
            <person name="Ribeiro E.M.S.F."/>
            <person name="Rigo L.U."/>
            <person name="Rocha C.L.M.S.C."/>
            <person name="Rocha S.N."/>
            <person name="Santos K."/>
            <person name="Satori D."/>
            <person name="Silva A.G."/>
            <person name="Simao R.C.G."/>
            <person name="Soares M.A.M."/>
            <person name="Souza E.M."/>
            <person name="Steffens M.B.R."/>
            <person name="Steindel M."/>
            <person name="Tadra-Sfeir M.Z."/>
            <person name="Takahashi E.K."/>
            <person name="Torres R.A."/>
            <person name="Valle J.S."/>
            <person name="Vernal J.I."/>
            <person name="Vilas-Boas L.A."/>
            <person name="Watanabe M.A.E."/>
            <person name="Weiss V.A."/>
            <person name="Yates M.A."/>
            <person name="Souza E.M."/>
        </authorList>
    </citation>
    <scope>NUCLEOTIDE SEQUENCE [LARGE SCALE GENOMIC DNA]</scope>
    <source>
        <strain evidence="3 4">SmR1</strain>
    </source>
</reference>
<dbReference type="HOGENOM" id="CLU_012494_4_7_4"/>
<dbReference type="InterPro" id="IPR029058">
    <property type="entry name" value="AB_hydrolase_fold"/>
</dbReference>
<dbReference type="SUPFAM" id="SSF53474">
    <property type="entry name" value="alpha/beta-Hydrolases"/>
    <property type="match status" value="1"/>
</dbReference>
<accession>D8J1L0</accession>
<dbReference type="KEGG" id="hse:Hsero_1114"/>
<dbReference type="GeneID" id="29393758"/>
<evidence type="ECO:0000259" key="2">
    <source>
        <dbReference type="Pfam" id="PF20434"/>
    </source>
</evidence>
<dbReference type="InterPro" id="IPR049492">
    <property type="entry name" value="BD-FAE-like_dom"/>
</dbReference>
<dbReference type="PANTHER" id="PTHR48081">
    <property type="entry name" value="AB HYDROLASE SUPERFAMILY PROTEIN C4A8.06C"/>
    <property type="match status" value="1"/>
</dbReference>
<keyword evidence="4" id="KW-1185">Reference proteome</keyword>
<dbReference type="Pfam" id="PF20434">
    <property type="entry name" value="BD-FAE"/>
    <property type="match status" value="1"/>
</dbReference>
<keyword evidence="1" id="KW-0378">Hydrolase</keyword>
<sequence length="277" mass="30745">MKIYRDYTSEELDAQYNVRARVPDFQDYFDRFARQGEAARQAHPHLADLPYGEETLQSIDFFPAHSNGRPLLVFIHGGYWRSLDKHQFSHLALPYLEQDINVALINYRLAPQVRMGDIAADCGRALRLLHAKAPALRVDANAIWLMGHSAGAHLACVIAALRAAPVRGVCALSGLYDLEPIRLSYLNEALHLSPADVQQASPLLLAMPDGVRAVLCAGGQESEEFLRQRDVYAANLRQSGHQVEVVEAAQAHHLSIIDVAADGQSAFTRTVLRMMQD</sequence>
<dbReference type="EMBL" id="CP002039">
    <property type="protein sequence ID" value="ADJ62631.1"/>
    <property type="molecule type" value="Genomic_DNA"/>
</dbReference>
<dbReference type="InterPro" id="IPR050300">
    <property type="entry name" value="GDXG_lipolytic_enzyme"/>
</dbReference>
<evidence type="ECO:0000256" key="1">
    <source>
        <dbReference type="ARBA" id="ARBA00022801"/>
    </source>
</evidence>
<dbReference type="OrthoDB" id="9771666at2"/>
<organism evidence="3 4">
    <name type="scientific">Herbaspirillum seropedicae (strain SmR1)</name>
    <dbReference type="NCBI Taxonomy" id="757424"/>
    <lineage>
        <taxon>Bacteria</taxon>
        <taxon>Pseudomonadati</taxon>
        <taxon>Pseudomonadota</taxon>
        <taxon>Betaproteobacteria</taxon>
        <taxon>Burkholderiales</taxon>
        <taxon>Oxalobacteraceae</taxon>
        <taxon>Herbaspirillum</taxon>
    </lineage>
</organism>
<protein>
    <submittedName>
        <fullName evidence="3">Esterase protein</fullName>
    </submittedName>
</protein>
<dbReference type="PANTHER" id="PTHR48081:SF33">
    <property type="entry name" value="KYNURENINE FORMAMIDASE"/>
    <property type="match status" value="1"/>
</dbReference>
<proteinExistence type="predicted"/>
<feature type="domain" description="BD-FAE-like" evidence="2">
    <location>
        <begin position="65"/>
        <end position="162"/>
    </location>
</feature>
<dbReference type="Proteomes" id="UP000000329">
    <property type="component" value="Chromosome"/>
</dbReference>
<dbReference type="eggNOG" id="COG0657">
    <property type="taxonomic scope" value="Bacteria"/>
</dbReference>